<comment type="subcellular location">
    <subcellularLocation>
        <location evidence="1">Membrane</location>
        <topology evidence="1">Multi-pass membrane protein</topology>
    </subcellularLocation>
</comment>
<evidence type="ECO:0000256" key="6">
    <source>
        <dbReference type="ARBA" id="ARBA00023136"/>
    </source>
</evidence>
<evidence type="ECO:0000256" key="1">
    <source>
        <dbReference type="ARBA" id="ARBA00004141"/>
    </source>
</evidence>
<feature type="transmembrane region" description="Helical" evidence="8">
    <location>
        <begin position="134"/>
        <end position="154"/>
    </location>
</feature>
<dbReference type="AlphaFoldDB" id="A0A1J4J4E0"/>
<evidence type="ECO:0000256" key="7">
    <source>
        <dbReference type="SAM" id="MobiDB-lite"/>
    </source>
</evidence>
<dbReference type="VEuPathDB" id="TrichDB:TRFO_40146"/>
<proteinExistence type="inferred from homology"/>
<comment type="caution">
    <text evidence="9">The sequence shown here is derived from an EMBL/GenBank/DDBJ whole genome shotgun (WGS) entry which is preliminary data.</text>
</comment>
<sequence>MAAEGMLEVNQCVHLFFGKRWFVLIVWQLMSMLLTAINVINTLLADRNGSTLPLLQLCITYSLLLFTHVWRFERSEISWIPYLIVSVFNFVGDTTAIVAYNTTSLSSAMLLTTTVVFWVTPLSFFFLKRKYSLVQLFSIAFGFCGVILVFVADGVGDSKWVGNLCSFMSALAYAIANILQEKLVYSASVTLYLCRFSLFTAPISAACSGIFEHKTIRDYNWNTASFLFIFGYSILLAVYYTGIPFVMQFSNATEMNISLLSANFFSLLISIVAFGQKAEWLYLVGFFFIPISITLYTLFPYKEKKTELSTGINDNIENSTSNAKNNANAQNREENVDFEGVYETSSTSKTNSTDYSDSDSSKSKSKEQSQT</sequence>
<dbReference type="Pfam" id="PF06027">
    <property type="entry name" value="SLC35F"/>
    <property type="match status" value="1"/>
</dbReference>
<protein>
    <submittedName>
        <fullName evidence="9">Integral membrane protein</fullName>
    </submittedName>
</protein>
<feature type="transmembrane region" description="Helical" evidence="8">
    <location>
        <begin position="255"/>
        <end position="274"/>
    </location>
</feature>
<feature type="transmembrane region" description="Helical" evidence="8">
    <location>
        <begin position="52"/>
        <end position="72"/>
    </location>
</feature>
<dbReference type="EMBL" id="MLAK01001388">
    <property type="protein sequence ID" value="OHS93585.1"/>
    <property type="molecule type" value="Genomic_DNA"/>
</dbReference>
<dbReference type="InterPro" id="IPR052221">
    <property type="entry name" value="SLC35F_Transporter"/>
</dbReference>
<dbReference type="GeneID" id="94847734"/>
<feature type="transmembrane region" description="Helical" evidence="8">
    <location>
        <begin position="280"/>
        <end position="299"/>
    </location>
</feature>
<evidence type="ECO:0000256" key="5">
    <source>
        <dbReference type="ARBA" id="ARBA00022989"/>
    </source>
</evidence>
<feature type="transmembrane region" description="Helical" evidence="8">
    <location>
        <begin position="191"/>
        <end position="211"/>
    </location>
</feature>
<dbReference type="GO" id="GO:0016020">
    <property type="term" value="C:membrane"/>
    <property type="evidence" value="ECO:0007669"/>
    <property type="project" value="UniProtKB-SubCell"/>
</dbReference>
<feature type="transmembrane region" description="Helical" evidence="8">
    <location>
        <begin position="160"/>
        <end position="179"/>
    </location>
</feature>
<keyword evidence="10" id="KW-1185">Reference proteome</keyword>
<keyword evidence="5 8" id="KW-1133">Transmembrane helix</keyword>
<keyword evidence="4 8" id="KW-0812">Transmembrane</keyword>
<evidence type="ECO:0000256" key="4">
    <source>
        <dbReference type="ARBA" id="ARBA00022692"/>
    </source>
</evidence>
<keyword evidence="3" id="KW-0813">Transport</keyword>
<dbReference type="OrthoDB" id="429955at2759"/>
<evidence type="ECO:0000256" key="3">
    <source>
        <dbReference type="ARBA" id="ARBA00022448"/>
    </source>
</evidence>
<evidence type="ECO:0000256" key="8">
    <source>
        <dbReference type="SAM" id="Phobius"/>
    </source>
</evidence>
<feature type="region of interest" description="Disordered" evidence="7">
    <location>
        <begin position="312"/>
        <end position="371"/>
    </location>
</feature>
<dbReference type="InterPro" id="IPR009262">
    <property type="entry name" value="SLC35_F1/F2/F6"/>
</dbReference>
<dbReference type="PANTHER" id="PTHR14233">
    <property type="entry name" value="DUF914-RELATED"/>
    <property type="match status" value="1"/>
</dbReference>
<feature type="transmembrane region" description="Helical" evidence="8">
    <location>
        <begin position="106"/>
        <end position="127"/>
    </location>
</feature>
<dbReference type="RefSeq" id="XP_068346722.1">
    <property type="nucleotide sequence ID" value="XM_068513030.1"/>
</dbReference>
<evidence type="ECO:0000256" key="2">
    <source>
        <dbReference type="ARBA" id="ARBA00007863"/>
    </source>
</evidence>
<gene>
    <name evidence="9" type="ORF">TRFO_40146</name>
</gene>
<dbReference type="SUPFAM" id="SSF103481">
    <property type="entry name" value="Multidrug resistance efflux transporter EmrE"/>
    <property type="match status" value="1"/>
</dbReference>
<accession>A0A1J4J4E0</accession>
<dbReference type="Proteomes" id="UP000179807">
    <property type="component" value="Unassembled WGS sequence"/>
</dbReference>
<comment type="similarity">
    <text evidence="2">Belongs to the SLC35F solute transporter family.</text>
</comment>
<dbReference type="GO" id="GO:0022857">
    <property type="term" value="F:transmembrane transporter activity"/>
    <property type="evidence" value="ECO:0007669"/>
    <property type="project" value="InterPro"/>
</dbReference>
<evidence type="ECO:0000313" key="9">
    <source>
        <dbReference type="EMBL" id="OHS93585.1"/>
    </source>
</evidence>
<dbReference type="InterPro" id="IPR037185">
    <property type="entry name" value="EmrE-like"/>
</dbReference>
<feature type="compositionally biased region" description="Low complexity" evidence="7">
    <location>
        <begin position="317"/>
        <end position="330"/>
    </location>
</feature>
<evidence type="ECO:0000313" key="10">
    <source>
        <dbReference type="Proteomes" id="UP000179807"/>
    </source>
</evidence>
<feature type="compositionally biased region" description="Low complexity" evidence="7">
    <location>
        <begin position="344"/>
        <end position="355"/>
    </location>
</feature>
<feature type="compositionally biased region" description="Basic and acidic residues" evidence="7">
    <location>
        <begin position="359"/>
        <end position="371"/>
    </location>
</feature>
<dbReference type="PANTHER" id="PTHR14233:SF4">
    <property type="entry name" value="SOLUTE CARRIER FAMILY 35 MEMBER F2"/>
    <property type="match status" value="1"/>
</dbReference>
<name>A0A1J4J4E0_9EUKA</name>
<organism evidence="9 10">
    <name type="scientific">Tritrichomonas foetus</name>
    <dbReference type="NCBI Taxonomy" id="1144522"/>
    <lineage>
        <taxon>Eukaryota</taxon>
        <taxon>Metamonada</taxon>
        <taxon>Parabasalia</taxon>
        <taxon>Tritrichomonadida</taxon>
        <taxon>Tritrichomonadidae</taxon>
        <taxon>Tritrichomonas</taxon>
    </lineage>
</organism>
<keyword evidence="6 8" id="KW-0472">Membrane</keyword>
<feature type="transmembrane region" description="Helical" evidence="8">
    <location>
        <begin position="223"/>
        <end position="243"/>
    </location>
</feature>
<feature type="transmembrane region" description="Helical" evidence="8">
    <location>
        <begin position="79"/>
        <end position="100"/>
    </location>
</feature>
<feature type="transmembrane region" description="Helical" evidence="8">
    <location>
        <begin position="21"/>
        <end position="40"/>
    </location>
</feature>
<reference evidence="9" key="1">
    <citation type="submission" date="2016-10" db="EMBL/GenBank/DDBJ databases">
        <authorList>
            <person name="Benchimol M."/>
            <person name="Almeida L.G."/>
            <person name="Vasconcelos A.T."/>
            <person name="Perreira-Neves A."/>
            <person name="Rosa I.A."/>
            <person name="Tasca T."/>
            <person name="Bogo M.R."/>
            <person name="de Souza W."/>
        </authorList>
    </citation>
    <scope>NUCLEOTIDE SEQUENCE [LARGE SCALE GENOMIC DNA]</scope>
    <source>
        <strain evidence="9">K</strain>
    </source>
</reference>